<accession>A0A0R1WZH4</accession>
<dbReference type="SUPFAM" id="SSF53756">
    <property type="entry name" value="UDP-Glycosyltransferase/glycogen phosphorylase"/>
    <property type="match status" value="1"/>
</dbReference>
<proteinExistence type="predicted"/>
<reference evidence="1 2" key="1">
    <citation type="journal article" date="2015" name="Genome Announc.">
        <title>Expanding the biotechnology potential of lactobacilli through comparative genomics of 213 strains and associated genera.</title>
        <authorList>
            <person name="Sun Z."/>
            <person name="Harris H.M."/>
            <person name="McCann A."/>
            <person name="Guo C."/>
            <person name="Argimon S."/>
            <person name="Zhang W."/>
            <person name="Yang X."/>
            <person name="Jeffery I.B."/>
            <person name="Cooney J.C."/>
            <person name="Kagawa T.F."/>
            <person name="Liu W."/>
            <person name="Song Y."/>
            <person name="Salvetti E."/>
            <person name="Wrobel A."/>
            <person name="Rasinkangas P."/>
            <person name="Parkhill J."/>
            <person name="Rea M.C."/>
            <person name="O'Sullivan O."/>
            <person name="Ritari J."/>
            <person name="Douillard F.P."/>
            <person name="Paul Ross R."/>
            <person name="Yang R."/>
            <person name="Briner A.E."/>
            <person name="Felis G.E."/>
            <person name="de Vos W.M."/>
            <person name="Barrangou R."/>
            <person name="Klaenhammer T.R."/>
            <person name="Caufield P.W."/>
            <person name="Cui Y."/>
            <person name="Zhang H."/>
            <person name="O'Toole P.W."/>
        </authorList>
    </citation>
    <scope>NUCLEOTIDE SEQUENCE [LARGE SCALE GENOMIC DNA]</scope>
    <source>
        <strain evidence="1 2">DSM 18933</strain>
    </source>
</reference>
<evidence type="ECO:0000313" key="1">
    <source>
        <dbReference type="EMBL" id="KRM20131.1"/>
    </source>
</evidence>
<dbReference type="PATRIC" id="fig|1423755.3.peg.412"/>
<dbReference type="AlphaFoldDB" id="A0A0R1WZH4"/>
<sequence length="180" mass="21242">MKKKVAFLIMNMDKKGGTERVTSMISNSLSKKLDVYIFSCQNGKTPYFHVNKNVQVESLHGERIKNSILRKIYVFNNLYNRVKKNNIDIVIAVDVALFLYLLPLKALNVCKCISWEHFNYFINPIKMGTNFIEVTGNTVAIHHYEASWYTGNKKIKKLKYFLIPIKQFIKYQVFWRKLYE</sequence>
<evidence type="ECO:0000313" key="2">
    <source>
        <dbReference type="Proteomes" id="UP000051054"/>
    </source>
</evidence>
<dbReference type="EMBL" id="AZGD01000013">
    <property type="protein sequence ID" value="KRM20131.1"/>
    <property type="molecule type" value="Genomic_DNA"/>
</dbReference>
<comment type="caution">
    <text evidence="1">The sequence shown here is derived from an EMBL/GenBank/DDBJ whole genome shotgun (WGS) entry which is preliminary data.</text>
</comment>
<dbReference type="RefSeq" id="WP_056938311.1">
    <property type="nucleotide sequence ID" value="NZ_AZGD01000013.1"/>
</dbReference>
<protein>
    <recommendedName>
        <fullName evidence="3">Glycosyltransferase</fullName>
    </recommendedName>
</protein>
<dbReference type="STRING" id="1423755.FC40_GL000371"/>
<organism evidence="1 2">
    <name type="scientific">Ligilactobacillus hayakitensis DSM 18933 = JCM 14209</name>
    <dbReference type="NCBI Taxonomy" id="1423755"/>
    <lineage>
        <taxon>Bacteria</taxon>
        <taxon>Bacillati</taxon>
        <taxon>Bacillota</taxon>
        <taxon>Bacilli</taxon>
        <taxon>Lactobacillales</taxon>
        <taxon>Lactobacillaceae</taxon>
        <taxon>Ligilactobacillus</taxon>
    </lineage>
</organism>
<name>A0A0R1WZH4_9LACO</name>
<evidence type="ECO:0008006" key="3">
    <source>
        <dbReference type="Google" id="ProtNLM"/>
    </source>
</evidence>
<dbReference type="Gene3D" id="3.40.50.2000">
    <property type="entry name" value="Glycogen Phosphorylase B"/>
    <property type="match status" value="1"/>
</dbReference>
<keyword evidence="2" id="KW-1185">Reference proteome</keyword>
<dbReference type="Proteomes" id="UP000051054">
    <property type="component" value="Unassembled WGS sequence"/>
</dbReference>
<gene>
    <name evidence="1" type="ORF">FC40_GL000371</name>
</gene>